<protein>
    <submittedName>
        <fullName evidence="2">Uncharacterized protein</fullName>
    </submittedName>
</protein>
<proteinExistence type="predicted"/>
<dbReference type="AlphaFoldDB" id="A0A5N5I5G6"/>
<evidence type="ECO:0000313" key="2">
    <source>
        <dbReference type="EMBL" id="KAB2632870.1"/>
    </source>
</evidence>
<reference evidence="3" key="2">
    <citation type="submission" date="2019-10" db="EMBL/GenBank/DDBJ databases">
        <title>A de novo genome assembly of a pear dwarfing rootstock.</title>
        <authorList>
            <person name="Wang F."/>
            <person name="Wang J."/>
            <person name="Li S."/>
            <person name="Zhang Y."/>
            <person name="Fang M."/>
            <person name="Ma L."/>
            <person name="Zhao Y."/>
            <person name="Jiang S."/>
        </authorList>
    </citation>
    <scope>NUCLEOTIDE SEQUENCE [LARGE SCALE GENOMIC DNA]</scope>
</reference>
<dbReference type="Proteomes" id="UP000327157">
    <property type="component" value="Chromosome 6"/>
</dbReference>
<keyword evidence="3" id="KW-1185">Reference proteome</keyword>
<reference evidence="2 3" key="1">
    <citation type="submission" date="2019-09" db="EMBL/GenBank/DDBJ databases">
        <authorList>
            <person name="Ou C."/>
        </authorList>
    </citation>
    <scope>NUCLEOTIDE SEQUENCE [LARGE SCALE GENOMIC DNA]</scope>
    <source>
        <strain evidence="2">S2</strain>
        <tissue evidence="2">Leaf</tissue>
    </source>
</reference>
<accession>A0A5N5I5G6</accession>
<feature type="region of interest" description="Disordered" evidence="1">
    <location>
        <begin position="1"/>
        <end position="47"/>
    </location>
</feature>
<evidence type="ECO:0000256" key="1">
    <source>
        <dbReference type="SAM" id="MobiDB-lite"/>
    </source>
</evidence>
<comment type="caution">
    <text evidence="2">The sequence shown here is derived from an EMBL/GenBank/DDBJ whole genome shotgun (WGS) entry which is preliminary data.</text>
</comment>
<gene>
    <name evidence="2" type="ORF">D8674_029117</name>
</gene>
<feature type="compositionally biased region" description="Basic residues" evidence="1">
    <location>
        <begin position="32"/>
        <end position="41"/>
    </location>
</feature>
<reference evidence="2 3" key="3">
    <citation type="submission" date="2019-11" db="EMBL/GenBank/DDBJ databases">
        <title>A de novo genome assembly of a pear dwarfing rootstock.</title>
        <authorList>
            <person name="Wang F."/>
            <person name="Wang J."/>
            <person name="Li S."/>
            <person name="Zhang Y."/>
            <person name="Fang M."/>
            <person name="Ma L."/>
            <person name="Zhao Y."/>
            <person name="Jiang S."/>
        </authorList>
    </citation>
    <scope>NUCLEOTIDE SEQUENCE [LARGE SCALE GENOMIC DNA]</scope>
    <source>
        <strain evidence="2">S2</strain>
        <tissue evidence="2">Leaf</tissue>
    </source>
</reference>
<sequence>MEENHAAAFESITNDDHHDATSTAADDYNNTHHTHRPRKKKESNAEVINNQNKLVLDIASANGNGDRRQLILEAQRANVDLDDVAPVRSKLRCIEGEDLLELVRRRE</sequence>
<organism evidence="2 3">
    <name type="scientific">Pyrus ussuriensis x Pyrus communis</name>
    <dbReference type="NCBI Taxonomy" id="2448454"/>
    <lineage>
        <taxon>Eukaryota</taxon>
        <taxon>Viridiplantae</taxon>
        <taxon>Streptophyta</taxon>
        <taxon>Embryophyta</taxon>
        <taxon>Tracheophyta</taxon>
        <taxon>Spermatophyta</taxon>
        <taxon>Magnoliopsida</taxon>
        <taxon>eudicotyledons</taxon>
        <taxon>Gunneridae</taxon>
        <taxon>Pentapetalae</taxon>
        <taxon>rosids</taxon>
        <taxon>fabids</taxon>
        <taxon>Rosales</taxon>
        <taxon>Rosaceae</taxon>
        <taxon>Amygdaloideae</taxon>
        <taxon>Maleae</taxon>
        <taxon>Pyrus</taxon>
    </lineage>
</organism>
<dbReference type="EMBL" id="SMOL01000120">
    <property type="protein sequence ID" value="KAB2632870.1"/>
    <property type="molecule type" value="Genomic_DNA"/>
</dbReference>
<evidence type="ECO:0000313" key="3">
    <source>
        <dbReference type="Proteomes" id="UP000327157"/>
    </source>
</evidence>
<name>A0A5N5I5G6_9ROSA</name>